<proteinExistence type="predicted"/>
<dbReference type="Proteomes" id="UP000220527">
    <property type="component" value="Unassembled WGS sequence"/>
</dbReference>
<sequence>MRNPPMPPMQIIRLRAYAGPNILGPVAGVWLLVHCDQDRSTELRGAIKDAAQAIGLVLARLEVDARPLEQGAALVSVLFSCEVPTVGAALCEYVVACATAKANADATWDREAPLAKLQRQRRSASLPMAAVQLMAEALQRGLPSFVSSSGHLQLGYGARGWQCDLAELGEAQSPPTPPWEHLGSVPLVLVTGAHERTAAVQRLAADTAALGVRVHTMADASFALAREALADPQAEALVLGLETNDILRYGLPCDRCDLAVITDRAGPRPDEATDDDEWVRALGIPMLLSAQPVRLKLSDARLLPLVPYAPNGVVDWPSHRT</sequence>
<dbReference type="AlphaFoldDB" id="A0A2A6RKN9"/>
<protein>
    <recommendedName>
        <fullName evidence="3">DUF4938 domain-containing protein</fullName>
    </recommendedName>
</protein>
<evidence type="ECO:0008006" key="3">
    <source>
        <dbReference type="Google" id="ProtNLM"/>
    </source>
</evidence>
<gene>
    <name evidence="1" type="ORF">CJ255_08905</name>
</gene>
<accession>A0A2A6RKN9</accession>
<reference evidence="2" key="1">
    <citation type="submission" date="2017-08" db="EMBL/GenBank/DDBJ databases">
        <authorList>
            <person name="Grouzdev D.S."/>
            <person name="Gaisin V.A."/>
            <person name="Rysina M.S."/>
            <person name="Gorlenko V.M."/>
        </authorList>
    </citation>
    <scope>NUCLEOTIDE SEQUENCE [LARGE SCALE GENOMIC DNA]</scope>
    <source>
        <strain evidence="2">Kir15-3F</strain>
    </source>
</reference>
<evidence type="ECO:0000313" key="2">
    <source>
        <dbReference type="Proteomes" id="UP000220527"/>
    </source>
</evidence>
<dbReference type="OrthoDB" id="146433at2"/>
<name>A0A2A6RKN9_9CHLR</name>
<dbReference type="EMBL" id="NQWI01000030">
    <property type="protein sequence ID" value="PDW03438.1"/>
    <property type="molecule type" value="Genomic_DNA"/>
</dbReference>
<evidence type="ECO:0000313" key="1">
    <source>
        <dbReference type="EMBL" id="PDW03438.1"/>
    </source>
</evidence>
<dbReference type="InterPro" id="IPR032554">
    <property type="entry name" value="DUF4938"/>
</dbReference>
<dbReference type="Pfam" id="PF16292">
    <property type="entry name" value="DUF4938"/>
    <property type="match status" value="1"/>
</dbReference>
<comment type="caution">
    <text evidence="1">The sequence shown here is derived from an EMBL/GenBank/DDBJ whole genome shotgun (WGS) entry which is preliminary data.</text>
</comment>
<organism evidence="1 2">
    <name type="scientific">Candidatus Viridilinea mediisalina</name>
    <dbReference type="NCBI Taxonomy" id="2024553"/>
    <lineage>
        <taxon>Bacteria</taxon>
        <taxon>Bacillati</taxon>
        <taxon>Chloroflexota</taxon>
        <taxon>Chloroflexia</taxon>
        <taxon>Chloroflexales</taxon>
        <taxon>Chloroflexineae</taxon>
        <taxon>Oscillochloridaceae</taxon>
        <taxon>Candidatus Viridilinea</taxon>
    </lineage>
</organism>
<keyword evidence="2" id="KW-1185">Reference proteome</keyword>